<proteinExistence type="predicted"/>
<sequence>MSNETKENWKPVVGYEDIYEVSDIGRVRSFCISPAGRLMKPGTDSKGYYFLGLWKNKRPRWHRVHRLVLEAFAGPVPEDAPECCHNNGVRTDNCVENLRWGSRQNNVDDTVMHGTKVFGERVGGSVLTADVVVEIRKSYATKEWSQTELAARYGVTHRTITFVVRGETWKHVGGPITVRTEGQRSGTQFALSEEMVRAIKRDYIPGKVSQAKVAAKYGIAATTVSALVNNKIEKWRHI</sequence>
<dbReference type="InterPro" id="IPR003615">
    <property type="entry name" value="HNH_nuc"/>
</dbReference>
<dbReference type="GO" id="GO:0003677">
    <property type="term" value="F:DNA binding"/>
    <property type="evidence" value="ECO:0007669"/>
    <property type="project" value="InterPro"/>
</dbReference>
<comment type="caution">
    <text evidence="3">The sequence shown here is derived from an EMBL/GenBank/DDBJ whole genome shotgun (WGS) entry which is preliminary data.</text>
</comment>
<dbReference type="GO" id="GO:0016788">
    <property type="term" value="F:hydrolase activity, acting on ester bonds"/>
    <property type="evidence" value="ECO:0007669"/>
    <property type="project" value="InterPro"/>
</dbReference>
<dbReference type="Gene3D" id="3.90.75.20">
    <property type="match status" value="1"/>
</dbReference>
<dbReference type="Pfam" id="PF13392">
    <property type="entry name" value="HNH_3"/>
    <property type="match status" value="1"/>
</dbReference>
<organism evidence="3">
    <name type="scientific">marine sediment metagenome</name>
    <dbReference type="NCBI Taxonomy" id="412755"/>
    <lineage>
        <taxon>unclassified sequences</taxon>
        <taxon>metagenomes</taxon>
        <taxon>ecological metagenomes</taxon>
    </lineage>
</organism>
<dbReference type="SUPFAM" id="SSF47413">
    <property type="entry name" value="lambda repressor-like DNA-binding domains"/>
    <property type="match status" value="1"/>
</dbReference>
<accession>A0A0F9VLL6</accession>
<dbReference type="EMBL" id="LAZR01000493">
    <property type="protein sequence ID" value="KKN66688.1"/>
    <property type="molecule type" value="Genomic_DNA"/>
</dbReference>
<dbReference type="InterPro" id="IPR010982">
    <property type="entry name" value="Lambda_DNA-bd_dom_sf"/>
</dbReference>
<evidence type="ECO:0000313" key="3">
    <source>
        <dbReference type="EMBL" id="KKN66688.1"/>
    </source>
</evidence>
<dbReference type="SUPFAM" id="SSF54060">
    <property type="entry name" value="His-Me finger endonucleases"/>
    <property type="match status" value="1"/>
</dbReference>
<dbReference type="InterPro" id="IPR044925">
    <property type="entry name" value="His-Me_finger_sf"/>
</dbReference>
<dbReference type="Pfam" id="PF07463">
    <property type="entry name" value="NUMOD4"/>
    <property type="match status" value="1"/>
</dbReference>
<gene>
    <name evidence="3" type="ORF">LCGC14_0468740</name>
</gene>
<dbReference type="InterPro" id="IPR010902">
    <property type="entry name" value="NUMOD4"/>
</dbReference>
<evidence type="ECO:0000259" key="1">
    <source>
        <dbReference type="Pfam" id="PF07463"/>
    </source>
</evidence>
<feature type="domain" description="NUMOD4" evidence="1">
    <location>
        <begin position="7"/>
        <end position="54"/>
    </location>
</feature>
<protein>
    <recommendedName>
        <fullName evidence="4">HNH nuclease domain-containing protein</fullName>
    </recommendedName>
</protein>
<name>A0A0F9VLL6_9ZZZZ</name>
<dbReference type="AlphaFoldDB" id="A0A0F9VLL6"/>
<evidence type="ECO:0000259" key="2">
    <source>
        <dbReference type="Pfam" id="PF13392"/>
    </source>
</evidence>
<feature type="domain" description="HNH nuclease" evidence="2">
    <location>
        <begin position="63"/>
        <end position="106"/>
    </location>
</feature>
<evidence type="ECO:0008006" key="4">
    <source>
        <dbReference type="Google" id="ProtNLM"/>
    </source>
</evidence>
<reference evidence="3" key="1">
    <citation type="journal article" date="2015" name="Nature">
        <title>Complex archaea that bridge the gap between prokaryotes and eukaryotes.</title>
        <authorList>
            <person name="Spang A."/>
            <person name="Saw J.H."/>
            <person name="Jorgensen S.L."/>
            <person name="Zaremba-Niedzwiedzka K."/>
            <person name="Martijn J."/>
            <person name="Lind A.E."/>
            <person name="van Eijk R."/>
            <person name="Schleper C."/>
            <person name="Guy L."/>
            <person name="Ettema T.J."/>
        </authorList>
    </citation>
    <scope>NUCLEOTIDE SEQUENCE</scope>
</reference>